<accession>A0ABN7SN00</accession>
<feature type="domain" description="Glycoside hydrolase family 31 TIM barrel" evidence="7">
    <location>
        <begin position="309"/>
        <end position="730"/>
    </location>
</feature>
<dbReference type="InterPro" id="IPR000322">
    <property type="entry name" value="Glyco_hydro_31_TIM"/>
</dbReference>
<evidence type="ECO:0000313" key="9">
    <source>
        <dbReference type="EMBL" id="CAG5102245.1"/>
    </source>
</evidence>
<feature type="region of interest" description="Disordered" evidence="6">
    <location>
        <begin position="969"/>
        <end position="999"/>
    </location>
</feature>
<evidence type="ECO:0000259" key="7">
    <source>
        <dbReference type="Pfam" id="PF01055"/>
    </source>
</evidence>
<dbReference type="InterPro" id="IPR011013">
    <property type="entry name" value="Gal_mutarotase_sf_dom"/>
</dbReference>
<keyword evidence="3" id="KW-0325">Glycoprotein</keyword>
<evidence type="ECO:0000256" key="2">
    <source>
        <dbReference type="ARBA" id="ARBA00022801"/>
    </source>
</evidence>
<evidence type="ECO:0000313" key="10">
    <source>
        <dbReference type="Proteomes" id="UP001158576"/>
    </source>
</evidence>
<evidence type="ECO:0000256" key="3">
    <source>
        <dbReference type="ARBA" id="ARBA00023180"/>
    </source>
</evidence>
<dbReference type="CDD" id="cd06602">
    <property type="entry name" value="GH31_MGAM_SI_GAA"/>
    <property type="match status" value="1"/>
</dbReference>
<name>A0ABN7SN00_OIKDI</name>
<dbReference type="SUPFAM" id="SSF51445">
    <property type="entry name" value="(Trans)glycosidases"/>
    <property type="match status" value="1"/>
</dbReference>
<dbReference type="Gene3D" id="3.20.20.80">
    <property type="entry name" value="Glycosidases"/>
    <property type="match status" value="1"/>
</dbReference>
<dbReference type="Pfam" id="PF21365">
    <property type="entry name" value="Glyco_hydro_31_3rd"/>
    <property type="match status" value="1"/>
</dbReference>
<protein>
    <submittedName>
        <fullName evidence="9">Oidioi.mRNA.OKI2018_I69.chr1.g210.t1.cds</fullName>
    </submittedName>
</protein>
<dbReference type="PANTHER" id="PTHR22762:SF133">
    <property type="entry name" value="P-TYPE DOMAIN-CONTAINING PROTEIN"/>
    <property type="match status" value="1"/>
</dbReference>
<feature type="domain" description="Glycosyl hydrolase family 31 C-terminal" evidence="8">
    <location>
        <begin position="738"/>
        <end position="823"/>
    </location>
</feature>
<dbReference type="Gene3D" id="2.60.40.1760">
    <property type="entry name" value="glycosyl hydrolase (family 31)"/>
    <property type="match status" value="1"/>
</dbReference>
<evidence type="ECO:0000256" key="6">
    <source>
        <dbReference type="SAM" id="MobiDB-lite"/>
    </source>
</evidence>
<evidence type="ECO:0000259" key="8">
    <source>
        <dbReference type="Pfam" id="PF21365"/>
    </source>
</evidence>
<evidence type="ECO:0000256" key="4">
    <source>
        <dbReference type="ARBA" id="ARBA00023295"/>
    </source>
</evidence>
<dbReference type="InterPro" id="IPR013780">
    <property type="entry name" value="Glyco_hydro_b"/>
</dbReference>
<dbReference type="Proteomes" id="UP001158576">
    <property type="component" value="Chromosome 1"/>
</dbReference>
<gene>
    <name evidence="9" type="ORF">OKIOD_LOCUS8975</name>
</gene>
<proteinExistence type="inferred from homology"/>
<dbReference type="CDD" id="cd14752">
    <property type="entry name" value="GH31_N"/>
    <property type="match status" value="1"/>
</dbReference>
<comment type="similarity">
    <text evidence="1 5">Belongs to the glycosyl hydrolase 31 family.</text>
</comment>
<organism evidence="9 10">
    <name type="scientific">Oikopleura dioica</name>
    <name type="common">Tunicate</name>
    <dbReference type="NCBI Taxonomy" id="34765"/>
    <lineage>
        <taxon>Eukaryota</taxon>
        <taxon>Metazoa</taxon>
        <taxon>Chordata</taxon>
        <taxon>Tunicata</taxon>
        <taxon>Appendicularia</taxon>
        <taxon>Copelata</taxon>
        <taxon>Oikopleuridae</taxon>
        <taxon>Oikopleura</taxon>
    </lineage>
</organism>
<dbReference type="SUPFAM" id="SSF74650">
    <property type="entry name" value="Galactose mutarotase-like"/>
    <property type="match status" value="1"/>
</dbReference>
<feature type="compositionally biased region" description="Low complexity" evidence="6">
    <location>
        <begin position="979"/>
        <end position="999"/>
    </location>
</feature>
<dbReference type="InterPro" id="IPR017853">
    <property type="entry name" value="GH"/>
</dbReference>
<keyword evidence="4 5" id="KW-0326">Glycosidase</keyword>
<dbReference type="InterPro" id="IPR048395">
    <property type="entry name" value="Glyco_hydro_31_C"/>
</dbReference>
<dbReference type="Pfam" id="PF01055">
    <property type="entry name" value="Glyco_hydro_31_2nd"/>
    <property type="match status" value="1"/>
</dbReference>
<dbReference type="PROSITE" id="PS00129">
    <property type="entry name" value="GLYCOSYL_HYDROL_F31_1"/>
    <property type="match status" value="1"/>
</dbReference>
<evidence type="ECO:0000256" key="5">
    <source>
        <dbReference type="RuleBase" id="RU361185"/>
    </source>
</evidence>
<evidence type="ECO:0000256" key="1">
    <source>
        <dbReference type="ARBA" id="ARBA00007806"/>
    </source>
</evidence>
<dbReference type="InterPro" id="IPR030458">
    <property type="entry name" value="Glyco_hydro_31_AS"/>
</dbReference>
<reference evidence="9 10" key="1">
    <citation type="submission" date="2021-04" db="EMBL/GenBank/DDBJ databases">
        <authorList>
            <person name="Bliznina A."/>
        </authorList>
    </citation>
    <scope>NUCLEOTIDE SEQUENCE [LARGE SCALE GENOMIC DNA]</scope>
</reference>
<sequence>MKLSAAFLSCVLAQDGPFIDCAPEGSLDKLGLTAKDHENLCRERKCTWTANPAETKFPKCTYPADYKHYTMGKQMTSNGSNDKSERYSLSLHKDAQKNRFEGKEFAEPAIEKLQLIIEKYETYVRIRITDENDTRFEPPAVLDSPEEMVDSSENYDVTVSKENEPFSISVTRKDGTDLFNTADGPLIYYDQFLQITTRRANNIYGFGETMHSKIQNDIDYVTQGVWARDESVEFDRNLYGHQPYSLALEDTGLASGLLFFNAHPMDVAKTPEATLTFRAIGGQLDFFVFSGPSPEDVTRQYTSVIGRSYLFPYWSLGFQLCRWGYQNTQEVIDLVERNQQLGIPQDIQYVDIDYMDRQLDFTLDMTNYPDLPDFMTKTQTESNMRWILIIDPAISAEEKGELAWQDEGKDYPTYTRGVEQNAFIKYGKEDGHNEEILLGKVWPFLPGQYPDRSNVVEGDDWIFELQYNHSATAFPDFFRESAQKWWSDEIVRFREGFEGAPNGLSFDGIWIDMNEPTNFDAGEPGPDGENQWEEGCAKNKWNFPPYVPVSIEEARNDKDANILFQKTICMDGLQTNPKTGNDKELHFNLHSLYGYSEGQPTLDACELATGERCMVVSRSTFPGAQRTVGHWLGDNKSQWDHIKGQMIGSMDFSLYGFSYTGPDICGFFNNATEQLCSRWTQLGAFFPYSRNHNGNYNRQQDPAVWGEEFAAMTRDILQHRYRLLPYLYTLMYRASVFGDTVIRPLFANWPEDKTTHTIDEQMMWADGILISPVLTEDTTTVDAYFPEDRWFDYYTGNEVETGNQKLDAPLDFIPIHLRGGKIIPTQHPLDALTTMDSRMNPLGLIVSLDKEFSASGELYWDQGTNIDPIGTEQYSLITFSFADNTLTSTVEKSAIKEETHKNSGETITLQFESLEINGLEESISGISIDYNGAIAGIDSMSWRQETNGRLIVSAELELPMTEEFKIIFTPGENPEWPDSTESPVTTGSPEPTESPEVTTTSSAAAISACFLTFVLALFNH</sequence>
<dbReference type="Gene3D" id="2.60.40.1180">
    <property type="entry name" value="Golgi alpha-mannosidase II"/>
    <property type="match status" value="2"/>
</dbReference>
<dbReference type="SUPFAM" id="SSF51011">
    <property type="entry name" value="Glycosyl hydrolase domain"/>
    <property type="match status" value="1"/>
</dbReference>
<dbReference type="PANTHER" id="PTHR22762">
    <property type="entry name" value="ALPHA-GLUCOSIDASE"/>
    <property type="match status" value="1"/>
</dbReference>
<keyword evidence="2 5" id="KW-0378">Hydrolase</keyword>
<keyword evidence="10" id="KW-1185">Reference proteome</keyword>
<dbReference type="EMBL" id="OU015566">
    <property type="protein sequence ID" value="CAG5102245.1"/>
    <property type="molecule type" value="Genomic_DNA"/>
</dbReference>